<reference evidence="2 3" key="1">
    <citation type="submission" date="2021-01" db="EMBL/GenBank/DDBJ databases">
        <title>Belnapia mucosa sp. nov. and Belnapia arida sp. nov., isolated from the Tabernas Desert (Almeria, Spain).</title>
        <authorList>
            <person name="Molina-Menor E."/>
            <person name="Vidal-Verdu A."/>
            <person name="Calonge A."/>
            <person name="Satari L."/>
            <person name="Pereto Magraner J."/>
            <person name="Porcar Miralles M."/>
        </authorList>
    </citation>
    <scope>NUCLEOTIDE SEQUENCE [LARGE SCALE GENOMIC DNA]</scope>
    <source>
        <strain evidence="2 3">T6</strain>
    </source>
</reference>
<dbReference type="InterPro" id="IPR046462">
    <property type="entry name" value="TerL_nuclease"/>
</dbReference>
<evidence type="ECO:0000313" key="2">
    <source>
        <dbReference type="EMBL" id="MBL6459591.1"/>
    </source>
</evidence>
<name>A0ABS1VEL1_9PROT</name>
<comment type="caution">
    <text evidence="2">The sequence shown here is derived from an EMBL/GenBank/DDBJ whole genome shotgun (WGS) entry which is preliminary data.</text>
</comment>
<gene>
    <name evidence="2" type="ORF">JMJ55_30280</name>
</gene>
<organism evidence="2 3">
    <name type="scientific">Belnapia mucosa</name>
    <dbReference type="NCBI Taxonomy" id="2804532"/>
    <lineage>
        <taxon>Bacteria</taxon>
        <taxon>Pseudomonadati</taxon>
        <taxon>Pseudomonadota</taxon>
        <taxon>Alphaproteobacteria</taxon>
        <taxon>Acetobacterales</taxon>
        <taxon>Roseomonadaceae</taxon>
        <taxon>Belnapia</taxon>
    </lineage>
</organism>
<dbReference type="EMBL" id="JAEUXJ010000060">
    <property type="protein sequence ID" value="MBL6459591.1"/>
    <property type="molecule type" value="Genomic_DNA"/>
</dbReference>
<keyword evidence="3" id="KW-1185">Reference proteome</keyword>
<evidence type="ECO:0000313" key="3">
    <source>
        <dbReference type="Proteomes" id="UP000606490"/>
    </source>
</evidence>
<proteinExistence type="predicted"/>
<evidence type="ECO:0000259" key="1">
    <source>
        <dbReference type="Pfam" id="PF20441"/>
    </source>
</evidence>
<dbReference type="InterPro" id="IPR005021">
    <property type="entry name" value="Terminase_largesu-like"/>
</dbReference>
<dbReference type="PANTHER" id="PTHR41287:SF1">
    <property type="entry name" value="PROTEIN YMFN"/>
    <property type="match status" value="1"/>
</dbReference>
<feature type="domain" description="Terminase large subunit-like endonuclease" evidence="1">
    <location>
        <begin position="6"/>
        <end position="85"/>
    </location>
</feature>
<dbReference type="PANTHER" id="PTHR41287">
    <property type="match status" value="1"/>
</dbReference>
<accession>A0ABS1VEL1</accession>
<sequence>MLRAQEIEMVEFRSTTANFSPAIIELNAAMRSGRLQHDGNPVLERCIGNVGCKPDRRGNLYPTKARPEQKIDAAVTLVMAIGRAMTEPEQFTSIFERAELWSAQPNAGAVAPTA</sequence>
<dbReference type="Pfam" id="PF20441">
    <property type="entry name" value="TerL_nuclease"/>
    <property type="match status" value="1"/>
</dbReference>
<dbReference type="Proteomes" id="UP000606490">
    <property type="component" value="Unassembled WGS sequence"/>
</dbReference>
<protein>
    <recommendedName>
        <fullName evidence="1">Terminase large subunit-like endonuclease domain-containing protein</fullName>
    </recommendedName>
</protein>